<dbReference type="Gene3D" id="1.25.40.10">
    <property type="entry name" value="Tetratricopeptide repeat domain"/>
    <property type="match status" value="1"/>
</dbReference>
<feature type="transmembrane region" description="Helical" evidence="5">
    <location>
        <begin position="176"/>
        <end position="193"/>
    </location>
</feature>
<feature type="transmembrane region" description="Helical" evidence="5">
    <location>
        <begin position="109"/>
        <end position="126"/>
    </location>
</feature>
<keyword evidence="2 5" id="KW-0812">Transmembrane</keyword>
<accession>A0A2H0PTD8</accession>
<feature type="transmembrane region" description="Helical" evidence="5">
    <location>
        <begin position="349"/>
        <end position="373"/>
    </location>
</feature>
<feature type="transmembrane region" description="Helical" evidence="5">
    <location>
        <begin position="470"/>
        <end position="489"/>
    </location>
</feature>
<evidence type="ECO:0000256" key="3">
    <source>
        <dbReference type="ARBA" id="ARBA00022989"/>
    </source>
</evidence>
<dbReference type="PANTHER" id="PTHR37422:SF23">
    <property type="entry name" value="TEICHURONIC ACID BIOSYNTHESIS PROTEIN TUAE"/>
    <property type="match status" value="1"/>
</dbReference>
<reference evidence="7 8" key="1">
    <citation type="submission" date="2017-09" db="EMBL/GenBank/DDBJ databases">
        <title>Depth-based differentiation of microbial function through sediment-hosted aquifers and enrichment of novel symbionts in the deep terrestrial subsurface.</title>
        <authorList>
            <person name="Probst A.J."/>
            <person name="Ladd B."/>
            <person name="Jarett J.K."/>
            <person name="Geller-Mcgrath D.E."/>
            <person name="Sieber C.M."/>
            <person name="Emerson J.B."/>
            <person name="Anantharaman K."/>
            <person name="Thomas B.C."/>
            <person name="Malmstrom R."/>
            <person name="Stieglmeier M."/>
            <person name="Klingl A."/>
            <person name="Woyke T."/>
            <person name="Ryan C.M."/>
            <person name="Banfield J.F."/>
        </authorList>
    </citation>
    <scope>NUCLEOTIDE SEQUENCE [LARGE SCALE GENOMIC DNA]</scope>
    <source>
        <strain evidence="7">CG11_big_fil_rev_8_21_14_0_20_43_10</strain>
    </source>
</reference>
<dbReference type="PANTHER" id="PTHR37422">
    <property type="entry name" value="TEICHURONIC ACID BIOSYNTHESIS PROTEIN TUAE"/>
    <property type="match status" value="1"/>
</dbReference>
<dbReference type="SUPFAM" id="SSF48452">
    <property type="entry name" value="TPR-like"/>
    <property type="match status" value="1"/>
</dbReference>
<sequence length="786" mass="88425">MISFFQRYKKHIDWFVRAMLYLGVVMPIVVGVKYLFPFVFPKAVFFQACVEIALLGYLALVLIDKSYLPKINALVVLVGAWMASICLAGIMGVDPSFSFWSKAERMDGILWYFHAFAFFVMLIGMMRTKMSWIRFLQWNSIVGGAVGIAALISKYAPGMFALGDQTRLAGTFGNPAFLATYFVVLFFIDVLLFASADSDNHVRRVWFVLALFSMMCVFLSGTRGAYVGVVAGIIVALVGIALSAWQKYKKIIAIIAGIGIVLVVSFVAFRGFWNRVSPFFASRVYSVWNIPKPRLIVWGMAWDAFKDRPLLGWGSENFMYAFNKHFNPDVHTYEMSIFDRPHNKILDLLVAQGLFGLVSYLSLFGYIASKLIIAILKKRNSERDTLICAIVLGLFTAYFVQDLVLFEMPTSTVALFLLFALGYWVLHEQSHSVAAQLQENRVSAKKNTVVVKNGYANLPTQTGLPAHAGMIWLASALGILVLFVNAVVIPMQASRGVVDAARALSSKSQDYSAILQRAQQAYLDARTWDTFLNREIDLAFARKLRNFSTIDMSLPGQQPYQELTKTIVDNLRVDAVSHPLDYEAQVEMGGLLFEIEARAGLPAQAGVAYADMTAYQAFEKAVAIAPRREDAYQYMFLWSMQQGDRDGAKKNADILLELNPNIGPFWFYQAAYQAQWGTVALMHEYLAQSAQKGYDVRQHPGDWEMLASSLYVSGKYQAAMEEFLGLARLDGAPWNFTLRNYVRLLELYAKTGMRAPAHQAVIDLLSRMPSERVQEITQYLKDNHLY</sequence>
<dbReference type="AlphaFoldDB" id="A0A2H0PTD8"/>
<evidence type="ECO:0000259" key="6">
    <source>
        <dbReference type="Pfam" id="PF04932"/>
    </source>
</evidence>
<keyword evidence="4 5" id="KW-0472">Membrane</keyword>
<feature type="transmembrane region" description="Helical" evidence="5">
    <location>
        <begin position="138"/>
        <end position="156"/>
    </location>
</feature>
<dbReference type="GO" id="GO:0016020">
    <property type="term" value="C:membrane"/>
    <property type="evidence" value="ECO:0007669"/>
    <property type="project" value="UniProtKB-SubCell"/>
</dbReference>
<protein>
    <recommendedName>
        <fullName evidence="6">O-antigen ligase-related domain-containing protein</fullName>
    </recommendedName>
</protein>
<comment type="caution">
    <text evidence="7">The sequence shown here is derived from an EMBL/GenBank/DDBJ whole genome shotgun (WGS) entry which is preliminary data.</text>
</comment>
<feature type="transmembrane region" description="Helical" evidence="5">
    <location>
        <begin position="252"/>
        <end position="273"/>
    </location>
</feature>
<comment type="subcellular location">
    <subcellularLocation>
        <location evidence="1">Membrane</location>
        <topology evidence="1">Multi-pass membrane protein</topology>
    </subcellularLocation>
</comment>
<feature type="transmembrane region" description="Helical" evidence="5">
    <location>
        <begin position="406"/>
        <end position="426"/>
    </location>
</feature>
<gene>
    <name evidence="7" type="ORF">COV41_03165</name>
</gene>
<evidence type="ECO:0000256" key="4">
    <source>
        <dbReference type="ARBA" id="ARBA00023136"/>
    </source>
</evidence>
<feature type="non-terminal residue" evidence="7">
    <location>
        <position position="786"/>
    </location>
</feature>
<feature type="transmembrane region" description="Helical" evidence="5">
    <location>
        <begin position="12"/>
        <end position="32"/>
    </location>
</feature>
<feature type="domain" description="O-antigen ligase-related" evidence="6">
    <location>
        <begin position="209"/>
        <end position="361"/>
    </location>
</feature>
<evidence type="ECO:0000256" key="2">
    <source>
        <dbReference type="ARBA" id="ARBA00022692"/>
    </source>
</evidence>
<evidence type="ECO:0000313" key="7">
    <source>
        <dbReference type="EMBL" id="PIR25310.1"/>
    </source>
</evidence>
<proteinExistence type="predicted"/>
<feature type="transmembrane region" description="Helical" evidence="5">
    <location>
        <begin position="227"/>
        <end position="245"/>
    </location>
</feature>
<dbReference type="Pfam" id="PF04932">
    <property type="entry name" value="Wzy_C"/>
    <property type="match status" value="1"/>
</dbReference>
<dbReference type="InterPro" id="IPR051533">
    <property type="entry name" value="WaaL-like"/>
</dbReference>
<dbReference type="InterPro" id="IPR007016">
    <property type="entry name" value="O-antigen_ligase-rel_domated"/>
</dbReference>
<dbReference type="InterPro" id="IPR011990">
    <property type="entry name" value="TPR-like_helical_dom_sf"/>
</dbReference>
<evidence type="ECO:0000313" key="8">
    <source>
        <dbReference type="Proteomes" id="UP000236846"/>
    </source>
</evidence>
<dbReference type="EMBL" id="PCXE01000062">
    <property type="protein sequence ID" value="PIR25310.1"/>
    <property type="molecule type" value="Genomic_DNA"/>
</dbReference>
<name>A0A2H0PTD8_9BACT</name>
<organism evidence="7 8">
    <name type="scientific">Candidatus Brennerbacteria bacterium CG11_big_fil_rev_8_21_14_0_20_43_10</name>
    <dbReference type="NCBI Taxonomy" id="1974523"/>
    <lineage>
        <taxon>Bacteria</taxon>
        <taxon>Candidatus Brenneribacteriota</taxon>
    </lineage>
</organism>
<dbReference type="Proteomes" id="UP000236846">
    <property type="component" value="Unassembled WGS sequence"/>
</dbReference>
<feature type="transmembrane region" description="Helical" evidence="5">
    <location>
        <begin position="205"/>
        <end position="221"/>
    </location>
</feature>
<keyword evidence="3 5" id="KW-1133">Transmembrane helix</keyword>
<evidence type="ECO:0000256" key="5">
    <source>
        <dbReference type="SAM" id="Phobius"/>
    </source>
</evidence>
<evidence type="ECO:0000256" key="1">
    <source>
        <dbReference type="ARBA" id="ARBA00004141"/>
    </source>
</evidence>
<feature type="transmembrane region" description="Helical" evidence="5">
    <location>
        <begin position="44"/>
        <end position="62"/>
    </location>
</feature>
<feature type="transmembrane region" description="Helical" evidence="5">
    <location>
        <begin position="74"/>
        <end position="93"/>
    </location>
</feature>
<feature type="transmembrane region" description="Helical" evidence="5">
    <location>
        <begin position="385"/>
        <end position="400"/>
    </location>
</feature>